<comment type="similarity">
    <text evidence="6">Belongs to the PINc/VapC protein family.</text>
</comment>
<feature type="binding site" evidence="6">
    <location>
        <position position="9"/>
    </location>
    <ligand>
        <name>Mg(2+)</name>
        <dbReference type="ChEBI" id="CHEBI:18420"/>
    </ligand>
</feature>
<keyword evidence="4 6" id="KW-0378">Hydrolase</keyword>
<dbReference type="EC" id="3.1.-.-" evidence="6"/>
<feature type="binding site" evidence="6">
    <location>
        <position position="104"/>
    </location>
    <ligand>
        <name>Mg(2+)</name>
        <dbReference type="ChEBI" id="CHEBI:18420"/>
    </ligand>
</feature>
<evidence type="ECO:0000313" key="9">
    <source>
        <dbReference type="Proteomes" id="UP001597181"/>
    </source>
</evidence>
<keyword evidence="2 6" id="KW-0540">Nuclease</keyword>
<comment type="function">
    <text evidence="6">Toxic component of a toxin-antitoxin (TA) system. An RNase.</text>
</comment>
<keyword evidence="6" id="KW-0800">Toxin</keyword>
<reference evidence="9" key="1">
    <citation type="journal article" date="2019" name="Int. J. Syst. Evol. Microbiol.">
        <title>The Global Catalogue of Microorganisms (GCM) 10K type strain sequencing project: providing services to taxonomists for standard genome sequencing and annotation.</title>
        <authorList>
            <consortium name="The Broad Institute Genomics Platform"/>
            <consortium name="The Broad Institute Genome Sequencing Center for Infectious Disease"/>
            <person name="Wu L."/>
            <person name="Ma J."/>
        </authorList>
    </citation>
    <scope>NUCLEOTIDE SEQUENCE [LARGE SCALE GENOMIC DNA]</scope>
    <source>
        <strain evidence="9">CCUG 50213</strain>
    </source>
</reference>
<dbReference type="EMBL" id="JBHTLY010000011">
    <property type="protein sequence ID" value="MFD1203309.1"/>
    <property type="molecule type" value="Genomic_DNA"/>
</dbReference>
<name>A0ABW3TSM3_9MICO</name>
<dbReference type="Pfam" id="PF01850">
    <property type="entry name" value="PIN"/>
    <property type="match status" value="1"/>
</dbReference>
<feature type="domain" description="PIN" evidence="7">
    <location>
        <begin position="8"/>
        <end position="124"/>
    </location>
</feature>
<dbReference type="InterPro" id="IPR022907">
    <property type="entry name" value="VapC_family"/>
</dbReference>
<organism evidence="8 9">
    <name type="scientific">Leucobacter albus</name>
    <dbReference type="NCBI Taxonomy" id="272210"/>
    <lineage>
        <taxon>Bacteria</taxon>
        <taxon>Bacillati</taxon>
        <taxon>Actinomycetota</taxon>
        <taxon>Actinomycetes</taxon>
        <taxon>Micrococcales</taxon>
        <taxon>Microbacteriaceae</taxon>
        <taxon>Leucobacter</taxon>
    </lineage>
</organism>
<sequence>MSEPLVSCDTSVLVAALLPAHEAHDACRAAVRGVNAVPGHVLLETFRVLTSLPGRDRVPADRAAAALDALAGLGWRVLQAGGSDYFQLVGALARAGRTGGAVYDAHIAACCAANGATLVTRDRRAVPTYELLGATYQLI</sequence>
<dbReference type="Gene3D" id="3.40.50.1010">
    <property type="entry name" value="5'-nuclease"/>
    <property type="match status" value="1"/>
</dbReference>
<accession>A0ABW3TSM3</accession>
<dbReference type="HAMAP" id="MF_00265">
    <property type="entry name" value="VapC_Nob1"/>
    <property type="match status" value="1"/>
</dbReference>
<evidence type="ECO:0000256" key="3">
    <source>
        <dbReference type="ARBA" id="ARBA00022723"/>
    </source>
</evidence>
<keyword evidence="5 6" id="KW-0460">Magnesium</keyword>
<gene>
    <name evidence="6" type="primary">vapC</name>
    <name evidence="8" type="ORF">ACFQ3U_15535</name>
</gene>
<evidence type="ECO:0000256" key="6">
    <source>
        <dbReference type="HAMAP-Rule" id="MF_00265"/>
    </source>
</evidence>
<keyword evidence="3 6" id="KW-0479">Metal-binding</keyword>
<evidence type="ECO:0000256" key="1">
    <source>
        <dbReference type="ARBA" id="ARBA00022649"/>
    </source>
</evidence>
<dbReference type="RefSeq" id="WP_343960358.1">
    <property type="nucleotide sequence ID" value="NZ_BAAAKZ010000007.1"/>
</dbReference>
<dbReference type="InterPro" id="IPR002716">
    <property type="entry name" value="PIN_dom"/>
</dbReference>
<proteinExistence type="inferred from homology"/>
<keyword evidence="9" id="KW-1185">Reference proteome</keyword>
<dbReference type="SUPFAM" id="SSF88723">
    <property type="entry name" value="PIN domain-like"/>
    <property type="match status" value="1"/>
</dbReference>
<dbReference type="InterPro" id="IPR029060">
    <property type="entry name" value="PIN-like_dom_sf"/>
</dbReference>
<evidence type="ECO:0000313" key="8">
    <source>
        <dbReference type="EMBL" id="MFD1203309.1"/>
    </source>
</evidence>
<evidence type="ECO:0000259" key="7">
    <source>
        <dbReference type="Pfam" id="PF01850"/>
    </source>
</evidence>
<evidence type="ECO:0000256" key="4">
    <source>
        <dbReference type="ARBA" id="ARBA00022801"/>
    </source>
</evidence>
<protein>
    <recommendedName>
        <fullName evidence="6">Ribonuclease VapC</fullName>
        <shortName evidence="6">RNase VapC</shortName>
        <ecNumber evidence="6">3.1.-.-</ecNumber>
    </recommendedName>
    <alternativeName>
        <fullName evidence="6">Toxin VapC</fullName>
    </alternativeName>
</protein>
<dbReference type="Proteomes" id="UP001597181">
    <property type="component" value="Unassembled WGS sequence"/>
</dbReference>
<evidence type="ECO:0000256" key="5">
    <source>
        <dbReference type="ARBA" id="ARBA00022842"/>
    </source>
</evidence>
<comment type="cofactor">
    <cofactor evidence="6">
        <name>Mg(2+)</name>
        <dbReference type="ChEBI" id="CHEBI:18420"/>
    </cofactor>
</comment>
<evidence type="ECO:0000256" key="2">
    <source>
        <dbReference type="ARBA" id="ARBA00022722"/>
    </source>
</evidence>
<comment type="caution">
    <text evidence="8">The sequence shown here is derived from an EMBL/GenBank/DDBJ whole genome shotgun (WGS) entry which is preliminary data.</text>
</comment>
<keyword evidence="1 6" id="KW-1277">Toxin-antitoxin system</keyword>